<accession>L1JH07</accession>
<dbReference type="Gene3D" id="3.40.30.10">
    <property type="entry name" value="Glutaredoxin"/>
    <property type="match status" value="1"/>
</dbReference>
<evidence type="ECO:0000256" key="1">
    <source>
        <dbReference type="SAM" id="MobiDB-lite"/>
    </source>
</evidence>
<dbReference type="HOGENOM" id="CLU_624776_0_0_1"/>
<reference evidence="4" key="3">
    <citation type="submission" date="2015-06" db="UniProtKB">
        <authorList>
            <consortium name="EnsemblProtists"/>
        </authorList>
    </citation>
    <scope>IDENTIFICATION</scope>
</reference>
<name>L1JH07_GUITC</name>
<dbReference type="PANTHER" id="PTHR45184:SF1">
    <property type="entry name" value="DNAJ PROTEIN ERDJ3A"/>
    <property type="match status" value="1"/>
</dbReference>
<keyword evidence="5" id="KW-1185">Reference proteome</keyword>
<protein>
    <recommendedName>
        <fullName evidence="6">Thioredoxin domain-containing protein</fullName>
    </recommendedName>
</protein>
<evidence type="ECO:0000313" key="5">
    <source>
        <dbReference type="Proteomes" id="UP000011087"/>
    </source>
</evidence>
<dbReference type="SUPFAM" id="SSF52833">
    <property type="entry name" value="Thioredoxin-like"/>
    <property type="match status" value="1"/>
</dbReference>
<evidence type="ECO:0000313" key="3">
    <source>
        <dbReference type="EMBL" id="EKX47429.1"/>
    </source>
</evidence>
<dbReference type="InterPro" id="IPR052842">
    <property type="entry name" value="ER_Co-chaperone"/>
</dbReference>
<feature type="chain" id="PRO_5008771306" description="Thioredoxin domain-containing protein" evidence="2">
    <location>
        <begin position="19"/>
        <end position="439"/>
    </location>
</feature>
<feature type="signal peptide" evidence="2">
    <location>
        <begin position="1"/>
        <end position="18"/>
    </location>
</feature>
<dbReference type="STRING" id="905079.L1JH07"/>
<dbReference type="PaxDb" id="55529-EKX47429"/>
<dbReference type="GeneID" id="17304092"/>
<dbReference type="RefSeq" id="XP_005834409.1">
    <property type="nucleotide sequence ID" value="XM_005834352.1"/>
</dbReference>
<evidence type="ECO:0008006" key="6">
    <source>
        <dbReference type="Google" id="ProtNLM"/>
    </source>
</evidence>
<dbReference type="KEGG" id="gtt:GUITHDRAFT_106872"/>
<dbReference type="InterPro" id="IPR036249">
    <property type="entry name" value="Thioredoxin-like_sf"/>
</dbReference>
<gene>
    <name evidence="3" type="ORF">GUITHDRAFT_106872</name>
</gene>
<dbReference type="EMBL" id="JH992990">
    <property type="protein sequence ID" value="EKX47429.1"/>
    <property type="molecule type" value="Genomic_DNA"/>
</dbReference>
<reference evidence="5" key="2">
    <citation type="submission" date="2012-11" db="EMBL/GenBank/DDBJ databases">
        <authorList>
            <person name="Kuo A."/>
            <person name="Curtis B.A."/>
            <person name="Tanifuji G."/>
            <person name="Burki F."/>
            <person name="Gruber A."/>
            <person name="Irimia M."/>
            <person name="Maruyama S."/>
            <person name="Arias M.C."/>
            <person name="Ball S.G."/>
            <person name="Gile G.H."/>
            <person name="Hirakawa Y."/>
            <person name="Hopkins J.F."/>
            <person name="Rensing S.A."/>
            <person name="Schmutz J."/>
            <person name="Symeonidi A."/>
            <person name="Elias M."/>
            <person name="Eveleigh R.J."/>
            <person name="Herman E.K."/>
            <person name="Klute M.J."/>
            <person name="Nakayama T."/>
            <person name="Obornik M."/>
            <person name="Reyes-Prieto A."/>
            <person name="Armbrust E.V."/>
            <person name="Aves S.J."/>
            <person name="Beiko R.G."/>
            <person name="Coutinho P."/>
            <person name="Dacks J.B."/>
            <person name="Durnford D.G."/>
            <person name="Fast N.M."/>
            <person name="Green B.R."/>
            <person name="Grisdale C."/>
            <person name="Hempe F."/>
            <person name="Henrissat B."/>
            <person name="Hoppner M.P."/>
            <person name="Ishida K.-I."/>
            <person name="Kim E."/>
            <person name="Koreny L."/>
            <person name="Kroth P.G."/>
            <person name="Liu Y."/>
            <person name="Malik S.-B."/>
            <person name="Maier U.G."/>
            <person name="McRose D."/>
            <person name="Mock T."/>
            <person name="Neilson J.A."/>
            <person name="Onodera N.T."/>
            <person name="Poole A.M."/>
            <person name="Pritham E.J."/>
            <person name="Richards T.A."/>
            <person name="Rocap G."/>
            <person name="Roy S.W."/>
            <person name="Sarai C."/>
            <person name="Schaack S."/>
            <person name="Shirato S."/>
            <person name="Slamovits C.H."/>
            <person name="Spencer D.F."/>
            <person name="Suzuki S."/>
            <person name="Worden A.Z."/>
            <person name="Zauner S."/>
            <person name="Barry K."/>
            <person name="Bell C."/>
            <person name="Bharti A.K."/>
            <person name="Crow J.A."/>
            <person name="Grimwood J."/>
            <person name="Kramer R."/>
            <person name="Lindquist E."/>
            <person name="Lucas S."/>
            <person name="Salamov A."/>
            <person name="McFadden G.I."/>
            <person name="Lane C.E."/>
            <person name="Keeling P.J."/>
            <person name="Gray M.W."/>
            <person name="Grigoriev I.V."/>
            <person name="Archibald J.M."/>
        </authorList>
    </citation>
    <scope>NUCLEOTIDE SEQUENCE</scope>
    <source>
        <strain evidence="5">CCMP2712</strain>
    </source>
</reference>
<sequence length="439" mass="48697">MITLVVYLFLICFAVCAGNVVELDGEKFGSIRSGLGSRNMLVLFYSSPVNSKESEASVQVWKQVSSPLSGLVDVGMINCDDFLDDCLSVKVAHFPQTILYMAGDPIMYSGPMTAKAIFLFVTNNVLPPVAQLSTRLLDWWLQTEVKGRKAVICFHDKFELPHSISAIATMLRSSHAFAEIRSLSSDVRERFRVESLPAVVMVNATSGTFISYKGEMKRKELVEFLRGSAVDENRGTRIDESIAPAETFGMSQLTHETFRTLCDEVCFIVFIPHGNDKETLKERRKRMKVANEALTFLKSLKKRSGTAKFVWASSAQETLYNAFKGLVQADPAFVVWKVRRNRAAVLPAPLTAENCKSFLESIEGGSATFHSLALSPEKTLGMEDEQEELLEQQTEGDSMLPPGLVDWSYPTNIMQEKQGADMPSKKGSEDEADADALLI</sequence>
<dbReference type="PANTHER" id="PTHR45184">
    <property type="entry name" value="DNAJ PROTEIN ERDJ3A"/>
    <property type="match status" value="1"/>
</dbReference>
<dbReference type="AlphaFoldDB" id="L1JH07"/>
<evidence type="ECO:0000256" key="2">
    <source>
        <dbReference type="SAM" id="SignalP"/>
    </source>
</evidence>
<proteinExistence type="predicted"/>
<evidence type="ECO:0000313" key="4">
    <source>
        <dbReference type="EnsemblProtists" id="EKX47429"/>
    </source>
</evidence>
<reference evidence="3 5" key="1">
    <citation type="journal article" date="2012" name="Nature">
        <title>Algal genomes reveal evolutionary mosaicism and the fate of nucleomorphs.</title>
        <authorList>
            <consortium name="DOE Joint Genome Institute"/>
            <person name="Curtis B.A."/>
            <person name="Tanifuji G."/>
            <person name="Burki F."/>
            <person name="Gruber A."/>
            <person name="Irimia M."/>
            <person name="Maruyama S."/>
            <person name="Arias M.C."/>
            <person name="Ball S.G."/>
            <person name="Gile G.H."/>
            <person name="Hirakawa Y."/>
            <person name="Hopkins J.F."/>
            <person name="Kuo A."/>
            <person name="Rensing S.A."/>
            <person name="Schmutz J."/>
            <person name="Symeonidi A."/>
            <person name="Elias M."/>
            <person name="Eveleigh R.J."/>
            <person name="Herman E.K."/>
            <person name="Klute M.J."/>
            <person name="Nakayama T."/>
            <person name="Obornik M."/>
            <person name="Reyes-Prieto A."/>
            <person name="Armbrust E.V."/>
            <person name="Aves S.J."/>
            <person name="Beiko R.G."/>
            <person name="Coutinho P."/>
            <person name="Dacks J.B."/>
            <person name="Durnford D.G."/>
            <person name="Fast N.M."/>
            <person name="Green B.R."/>
            <person name="Grisdale C.J."/>
            <person name="Hempel F."/>
            <person name="Henrissat B."/>
            <person name="Hoppner M.P."/>
            <person name="Ishida K."/>
            <person name="Kim E."/>
            <person name="Koreny L."/>
            <person name="Kroth P.G."/>
            <person name="Liu Y."/>
            <person name="Malik S.B."/>
            <person name="Maier U.G."/>
            <person name="McRose D."/>
            <person name="Mock T."/>
            <person name="Neilson J.A."/>
            <person name="Onodera N.T."/>
            <person name="Poole A.M."/>
            <person name="Pritham E.J."/>
            <person name="Richards T.A."/>
            <person name="Rocap G."/>
            <person name="Roy S.W."/>
            <person name="Sarai C."/>
            <person name="Schaack S."/>
            <person name="Shirato S."/>
            <person name="Slamovits C.H."/>
            <person name="Spencer D.F."/>
            <person name="Suzuki S."/>
            <person name="Worden A.Z."/>
            <person name="Zauner S."/>
            <person name="Barry K."/>
            <person name="Bell C."/>
            <person name="Bharti A.K."/>
            <person name="Crow J.A."/>
            <person name="Grimwood J."/>
            <person name="Kramer R."/>
            <person name="Lindquist E."/>
            <person name="Lucas S."/>
            <person name="Salamov A."/>
            <person name="McFadden G.I."/>
            <person name="Lane C.E."/>
            <person name="Keeling P.J."/>
            <person name="Gray M.W."/>
            <person name="Grigoriev I.V."/>
            <person name="Archibald J.M."/>
        </authorList>
    </citation>
    <scope>NUCLEOTIDE SEQUENCE</scope>
    <source>
        <strain evidence="3 5">CCMP2712</strain>
    </source>
</reference>
<dbReference type="EnsemblProtists" id="EKX47429">
    <property type="protein sequence ID" value="EKX47429"/>
    <property type="gene ID" value="GUITHDRAFT_106872"/>
</dbReference>
<feature type="region of interest" description="Disordered" evidence="1">
    <location>
        <begin position="415"/>
        <end position="439"/>
    </location>
</feature>
<dbReference type="CDD" id="cd02961">
    <property type="entry name" value="PDI_a_family"/>
    <property type="match status" value="1"/>
</dbReference>
<keyword evidence="2" id="KW-0732">Signal</keyword>
<organism evidence="3">
    <name type="scientific">Guillardia theta (strain CCMP2712)</name>
    <name type="common">Cryptophyte</name>
    <dbReference type="NCBI Taxonomy" id="905079"/>
    <lineage>
        <taxon>Eukaryota</taxon>
        <taxon>Cryptophyceae</taxon>
        <taxon>Pyrenomonadales</taxon>
        <taxon>Geminigeraceae</taxon>
        <taxon>Guillardia</taxon>
    </lineage>
</organism>
<dbReference type="Proteomes" id="UP000011087">
    <property type="component" value="Unassembled WGS sequence"/>
</dbReference>
<feature type="compositionally biased region" description="Acidic residues" evidence="1">
    <location>
        <begin position="430"/>
        <end position="439"/>
    </location>
</feature>
<dbReference type="OMA" id="LNHICPA"/>